<keyword evidence="1" id="KW-1133">Transmembrane helix</keyword>
<dbReference type="Proteomes" id="UP001457282">
    <property type="component" value="Unassembled WGS sequence"/>
</dbReference>
<sequence length="79" mass="9037">MAVWLEVDGKDIDIPKDSEGLIVLNIGSYMGGVDLWQMILIMMMTLVFSQCMIKCLKLYAYVDRGTLANYRLDYHKLGD</sequence>
<dbReference type="AlphaFoldDB" id="A0AAW1YNM0"/>
<dbReference type="GO" id="GO:0007200">
    <property type="term" value="P:phospholipase C-activating G protein-coupled receptor signaling pathway"/>
    <property type="evidence" value="ECO:0007669"/>
    <property type="project" value="InterPro"/>
</dbReference>
<dbReference type="Pfam" id="PF00609">
    <property type="entry name" value="DAGK_acc"/>
    <property type="match status" value="1"/>
</dbReference>
<dbReference type="EMBL" id="JBEDUW010000001">
    <property type="protein sequence ID" value="KAK9950292.1"/>
    <property type="molecule type" value="Genomic_DNA"/>
</dbReference>
<dbReference type="GO" id="GO:0004143">
    <property type="term" value="F:ATP-dependent diacylglycerol kinase activity"/>
    <property type="evidence" value="ECO:0007669"/>
    <property type="project" value="InterPro"/>
</dbReference>
<proteinExistence type="predicted"/>
<keyword evidence="1" id="KW-0812">Transmembrane</keyword>
<dbReference type="InterPro" id="IPR000756">
    <property type="entry name" value="Diacylglycerol_kin_accessory"/>
</dbReference>
<evidence type="ECO:0000256" key="1">
    <source>
        <dbReference type="SAM" id="Phobius"/>
    </source>
</evidence>
<organism evidence="3 4">
    <name type="scientific">Rubus argutus</name>
    <name type="common">Southern blackberry</name>
    <dbReference type="NCBI Taxonomy" id="59490"/>
    <lineage>
        <taxon>Eukaryota</taxon>
        <taxon>Viridiplantae</taxon>
        <taxon>Streptophyta</taxon>
        <taxon>Embryophyta</taxon>
        <taxon>Tracheophyta</taxon>
        <taxon>Spermatophyta</taxon>
        <taxon>Magnoliopsida</taxon>
        <taxon>eudicotyledons</taxon>
        <taxon>Gunneridae</taxon>
        <taxon>Pentapetalae</taxon>
        <taxon>rosids</taxon>
        <taxon>fabids</taxon>
        <taxon>Rosales</taxon>
        <taxon>Rosaceae</taxon>
        <taxon>Rosoideae</taxon>
        <taxon>Rosoideae incertae sedis</taxon>
        <taxon>Rubus</taxon>
    </lineage>
</organism>
<keyword evidence="4" id="KW-1185">Reference proteome</keyword>
<feature type="transmembrane region" description="Helical" evidence="1">
    <location>
        <begin position="35"/>
        <end position="56"/>
    </location>
</feature>
<evidence type="ECO:0000313" key="4">
    <source>
        <dbReference type="Proteomes" id="UP001457282"/>
    </source>
</evidence>
<evidence type="ECO:0000313" key="3">
    <source>
        <dbReference type="EMBL" id="KAK9950292.1"/>
    </source>
</evidence>
<accession>A0AAW1YNM0</accession>
<keyword evidence="1" id="KW-0472">Membrane</keyword>
<protein>
    <recommendedName>
        <fullName evidence="2">Diacylglycerol kinase accessory domain-containing protein</fullName>
    </recommendedName>
</protein>
<comment type="caution">
    <text evidence="3">The sequence shown here is derived from an EMBL/GenBank/DDBJ whole genome shotgun (WGS) entry which is preliminary data.</text>
</comment>
<gene>
    <name evidence="3" type="ORF">M0R45_005790</name>
</gene>
<feature type="domain" description="Diacylglycerol kinase accessory" evidence="2">
    <location>
        <begin position="3"/>
        <end position="37"/>
    </location>
</feature>
<evidence type="ECO:0000259" key="2">
    <source>
        <dbReference type="Pfam" id="PF00609"/>
    </source>
</evidence>
<name>A0AAW1YNM0_RUBAR</name>
<reference evidence="3 4" key="1">
    <citation type="journal article" date="2023" name="G3 (Bethesda)">
        <title>A chromosome-length genome assembly and annotation of blackberry (Rubus argutus, cv. 'Hillquist').</title>
        <authorList>
            <person name="Bruna T."/>
            <person name="Aryal R."/>
            <person name="Dudchenko O."/>
            <person name="Sargent D.J."/>
            <person name="Mead D."/>
            <person name="Buti M."/>
            <person name="Cavallini A."/>
            <person name="Hytonen T."/>
            <person name="Andres J."/>
            <person name="Pham M."/>
            <person name="Weisz D."/>
            <person name="Mascagni F."/>
            <person name="Usai G."/>
            <person name="Natali L."/>
            <person name="Bassil N."/>
            <person name="Fernandez G.E."/>
            <person name="Lomsadze A."/>
            <person name="Armour M."/>
            <person name="Olukolu B."/>
            <person name="Poorten T."/>
            <person name="Britton C."/>
            <person name="Davik J."/>
            <person name="Ashrafi H."/>
            <person name="Aiden E.L."/>
            <person name="Borodovsky M."/>
            <person name="Worthington M."/>
        </authorList>
    </citation>
    <scope>NUCLEOTIDE SEQUENCE [LARGE SCALE GENOMIC DNA]</scope>
    <source>
        <strain evidence="3">PI 553951</strain>
    </source>
</reference>